<evidence type="ECO:0000313" key="7">
    <source>
        <dbReference type="EMBL" id="WOZ78361.1"/>
    </source>
</evidence>
<proteinExistence type="inferred from homology"/>
<feature type="domain" description="DNA-binding protein H-NS-like C-terminal" evidence="6">
    <location>
        <begin position="86"/>
        <end position="133"/>
    </location>
</feature>
<dbReference type="InterPro" id="IPR054180">
    <property type="entry name" value="H-NS-like_N"/>
</dbReference>
<organism evidence="7 8">
    <name type="scientific">Kosakonia sacchari</name>
    <dbReference type="NCBI Taxonomy" id="1158459"/>
    <lineage>
        <taxon>Bacteria</taxon>
        <taxon>Pseudomonadati</taxon>
        <taxon>Pseudomonadota</taxon>
        <taxon>Gammaproteobacteria</taxon>
        <taxon>Enterobacterales</taxon>
        <taxon>Enterobacteriaceae</taxon>
        <taxon>Kosakonia</taxon>
    </lineage>
</organism>
<evidence type="ECO:0000256" key="2">
    <source>
        <dbReference type="ARBA" id="ARBA00010610"/>
    </source>
</evidence>
<sequence length="133" mass="15280">MSDLISMLNNIRSLRTQTRDLSLGELEAILEKFSTIVSEIRNTTAAKAEEESGRKAKLENLRQLMLAEGIYPEELLKFSENTSKKKSTRIVRPARYKYLDENNKIKTWTGQGRMPKTIAKQMAEGKKLDEFLI</sequence>
<evidence type="ECO:0000256" key="3">
    <source>
        <dbReference type="ARBA" id="ARBA00022490"/>
    </source>
</evidence>
<dbReference type="PIRSF" id="PIRSF002096">
    <property type="entry name" value="HnS"/>
    <property type="match status" value="1"/>
</dbReference>
<evidence type="ECO:0000256" key="5">
    <source>
        <dbReference type="PIRNR" id="PIRNR002096"/>
    </source>
</evidence>
<evidence type="ECO:0000259" key="6">
    <source>
        <dbReference type="SMART" id="SM00528"/>
    </source>
</evidence>
<dbReference type="PANTHER" id="PTHR38097">
    <property type="match status" value="1"/>
</dbReference>
<reference evidence="7 8" key="1">
    <citation type="submission" date="2023-10" db="EMBL/GenBank/DDBJ databases">
        <title>Genome sequencing of the isolated polysaccharide-producing bacterium Kosakonia sacchari KS2022.</title>
        <authorList>
            <person name="Yi X."/>
        </authorList>
    </citation>
    <scope>NUCLEOTIDE SEQUENCE [LARGE SCALE GENOMIC DNA]</scope>
    <source>
        <strain evidence="7 8">KS2022</strain>
    </source>
</reference>
<keyword evidence="4 5" id="KW-0238">DNA-binding</keyword>
<dbReference type="InterPro" id="IPR027454">
    <property type="entry name" value="Histone_HNS_N"/>
</dbReference>
<accession>A0ABZ0MSZ1</accession>
<dbReference type="RefSeq" id="WP_097407297.1">
    <property type="nucleotide sequence ID" value="NZ_CP137744.1"/>
</dbReference>
<gene>
    <name evidence="7" type="ORF">Q8Y70_04645</name>
</gene>
<dbReference type="EMBL" id="CP137744">
    <property type="protein sequence ID" value="WOZ78361.1"/>
    <property type="molecule type" value="Genomic_DNA"/>
</dbReference>
<keyword evidence="3" id="KW-0963">Cytoplasm</keyword>
<dbReference type="Pfam" id="PF22470">
    <property type="entry name" value="Histone_HNS_N"/>
    <property type="match status" value="1"/>
</dbReference>
<dbReference type="Gene3D" id="1.10.287.1050">
    <property type="entry name" value="H-NS histone-like proteins"/>
    <property type="match status" value="1"/>
</dbReference>
<evidence type="ECO:0000256" key="4">
    <source>
        <dbReference type="ARBA" id="ARBA00023125"/>
    </source>
</evidence>
<dbReference type="InterPro" id="IPR027444">
    <property type="entry name" value="H-NS_C_dom"/>
</dbReference>
<evidence type="ECO:0000256" key="1">
    <source>
        <dbReference type="ARBA" id="ARBA00004453"/>
    </source>
</evidence>
<comment type="similarity">
    <text evidence="2 5">Belongs to the histone-like protein H-NS family.</text>
</comment>
<dbReference type="InterPro" id="IPR037150">
    <property type="entry name" value="H-NS_C_dom_sf"/>
</dbReference>
<protein>
    <recommendedName>
        <fullName evidence="5">DNA-binding protein</fullName>
    </recommendedName>
</protein>
<dbReference type="PANTHER" id="PTHR38097:SF2">
    <property type="entry name" value="DNA-BINDING PROTEIN STPA"/>
    <property type="match status" value="1"/>
</dbReference>
<dbReference type="Pfam" id="PF00816">
    <property type="entry name" value="Histone_HNS"/>
    <property type="match status" value="1"/>
</dbReference>
<dbReference type="Proteomes" id="UP001302368">
    <property type="component" value="Chromosome"/>
</dbReference>
<keyword evidence="8" id="KW-1185">Reference proteome</keyword>
<comment type="subcellular location">
    <subcellularLocation>
        <location evidence="1">Cytoplasm</location>
        <location evidence="1">Nucleoid</location>
    </subcellularLocation>
</comment>
<name>A0ABZ0MSZ1_9ENTR</name>
<dbReference type="SMART" id="SM00528">
    <property type="entry name" value="HNS"/>
    <property type="match status" value="1"/>
</dbReference>
<dbReference type="InterPro" id="IPR001801">
    <property type="entry name" value="Histone_HNS"/>
</dbReference>
<evidence type="ECO:0000313" key="8">
    <source>
        <dbReference type="Proteomes" id="UP001302368"/>
    </source>
</evidence>
<dbReference type="SUPFAM" id="SSF81273">
    <property type="entry name" value="H-NS histone-like proteins"/>
    <property type="match status" value="2"/>
</dbReference>
<dbReference type="Gene3D" id="4.10.430.10">
    <property type="entry name" value="Histone-like protein H-NS, C-terminal domain"/>
    <property type="match status" value="1"/>
</dbReference>